<dbReference type="GO" id="GO:0004016">
    <property type="term" value="F:adenylate cyclase activity"/>
    <property type="evidence" value="ECO:0007669"/>
    <property type="project" value="UniProtKB-EC"/>
</dbReference>
<dbReference type="AlphaFoldDB" id="A0A2H5Y394"/>
<dbReference type="GO" id="GO:0000976">
    <property type="term" value="F:transcription cis-regulatory region binding"/>
    <property type="evidence" value="ECO:0007669"/>
    <property type="project" value="TreeGrafter"/>
</dbReference>
<evidence type="ECO:0000256" key="4">
    <source>
        <dbReference type="ARBA" id="ARBA00023125"/>
    </source>
</evidence>
<keyword evidence="2" id="KW-0902">Two-component regulatory system</keyword>
<dbReference type="PROSITE" id="PS50110">
    <property type="entry name" value="RESPONSE_REGULATORY"/>
    <property type="match status" value="1"/>
</dbReference>
<dbReference type="SUPFAM" id="SSF55073">
    <property type="entry name" value="Nucleotide cyclase"/>
    <property type="match status" value="1"/>
</dbReference>
<dbReference type="Proteomes" id="UP000236642">
    <property type="component" value="Unassembled WGS sequence"/>
</dbReference>
<evidence type="ECO:0000313" key="9">
    <source>
        <dbReference type="EMBL" id="GBD07920.1"/>
    </source>
</evidence>
<accession>A0A2H5Y394</accession>
<dbReference type="InterPro" id="IPR001054">
    <property type="entry name" value="A/G_cyclase"/>
</dbReference>
<protein>
    <submittedName>
        <fullName evidence="9">Adenylate cyclase 2</fullName>
        <ecNumber evidence="9">4.6.1.1</ecNumber>
    </submittedName>
</protein>
<dbReference type="PANTHER" id="PTHR48111">
    <property type="entry name" value="REGULATOR OF RPOS"/>
    <property type="match status" value="1"/>
</dbReference>
<dbReference type="SMART" id="SM00448">
    <property type="entry name" value="REC"/>
    <property type="match status" value="1"/>
</dbReference>
<dbReference type="GO" id="GO:0006355">
    <property type="term" value="P:regulation of DNA-templated transcription"/>
    <property type="evidence" value="ECO:0007669"/>
    <property type="project" value="TreeGrafter"/>
</dbReference>
<dbReference type="CDD" id="cd17574">
    <property type="entry name" value="REC_OmpR"/>
    <property type="match status" value="1"/>
</dbReference>
<dbReference type="InterPro" id="IPR029787">
    <property type="entry name" value="Nucleotide_cyclase"/>
</dbReference>
<dbReference type="InterPro" id="IPR039420">
    <property type="entry name" value="WalR-like"/>
</dbReference>
<dbReference type="Gene3D" id="3.30.70.1230">
    <property type="entry name" value="Nucleotide cyclase"/>
    <property type="match status" value="1"/>
</dbReference>
<name>A0A2H5Y394_9CHLR</name>
<keyword evidence="5" id="KW-0804">Transcription</keyword>
<evidence type="ECO:0000313" key="10">
    <source>
        <dbReference type="Proteomes" id="UP000236642"/>
    </source>
</evidence>
<organism evidence="9 10">
    <name type="scientific">Candidatus Thermoflexus japonica</name>
    <dbReference type="NCBI Taxonomy" id="2035417"/>
    <lineage>
        <taxon>Bacteria</taxon>
        <taxon>Bacillati</taxon>
        <taxon>Chloroflexota</taxon>
        <taxon>Thermoflexia</taxon>
        <taxon>Thermoflexales</taxon>
        <taxon>Thermoflexaceae</taxon>
        <taxon>Thermoflexus</taxon>
    </lineage>
</organism>
<evidence type="ECO:0000256" key="5">
    <source>
        <dbReference type="ARBA" id="ARBA00023163"/>
    </source>
</evidence>
<dbReference type="GO" id="GO:0032993">
    <property type="term" value="C:protein-DNA complex"/>
    <property type="evidence" value="ECO:0007669"/>
    <property type="project" value="TreeGrafter"/>
</dbReference>
<dbReference type="EMBL" id="BEHY01000002">
    <property type="protein sequence ID" value="GBD07920.1"/>
    <property type="molecule type" value="Genomic_DNA"/>
</dbReference>
<dbReference type="InterPro" id="IPR011006">
    <property type="entry name" value="CheY-like_superfamily"/>
</dbReference>
<sequence length="361" mass="40157">MSTGPLGEGGGRPPRVLIIEDNPSEAKALHDLLVWNGFEAVVAATARQGWSRLRSWRPDVVILDLGLPDADGLTVCRAMKADAQLRDIPVLILTGRTAIGELVEGLRIGAEDYVTKPYDPREVLARLHTQLRLGQRIASLKTYHLRWWNLLRSFIPSPVMQALQKKPHEIMGPARMQPLSVLAVSWSGLWERIREAARPEGLPAGTLHQALNRHLGLFYESVQAEGGIPFPTGNGGTLAWFNAPIPCPDHPVRALRAALALRERIRRLHQELPPPLRFTPRFALHRGLALVGLMGESSYRHYTPIGEVVETARRLAPLAPEGEILLTPAFHEAVQGLLPVRPWTEAPAFIRMPLYVVVMRR</sequence>
<dbReference type="CDD" id="cd07302">
    <property type="entry name" value="CHD"/>
    <property type="match status" value="1"/>
</dbReference>
<gene>
    <name evidence="9" type="primary">cyaB_1</name>
    <name evidence="9" type="ORF">HRbin22_00146</name>
</gene>
<evidence type="ECO:0000259" key="7">
    <source>
        <dbReference type="PROSITE" id="PS50110"/>
    </source>
</evidence>
<evidence type="ECO:0000256" key="2">
    <source>
        <dbReference type="ARBA" id="ARBA00023012"/>
    </source>
</evidence>
<feature type="domain" description="Response regulatory" evidence="7">
    <location>
        <begin position="15"/>
        <end position="131"/>
    </location>
</feature>
<feature type="domain" description="Guanylate cyclase" evidence="8">
    <location>
        <begin position="180"/>
        <end position="316"/>
    </location>
</feature>
<dbReference type="EC" id="4.6.1.1" evidence="9"/>
<dbReference type="Gene3D" id="3.40.50.2300">
    <property type="match status" value="1"/>
</dbReference>
<dbReference type="SUPFAM" id="SSF52172">
    <property type="entry name" value="CheY-like"/>
    <property type="match status" value="1"/>
</dbReference>
<evidence type="ECO:0000256" key="3">
    <source>
        <dbReference type="ARBA" id="ARBA00023015"/>
    </source>
</evidence>
<dbReference type="InterPro" id="IPR001789">
    <property type="entry name" value="Sig_transdc_resp-reg_receiver"/>
</dbReference>
<dbReference type="PROSITE" id="PS50125">
    <property type="entry name" value="GUANYLATE_CYCLASE_2"/>
    <property type="match status" value="1"/>
</dbReference>
<evidence type="ECO:0000256" key="6">
    <source>
        <dbReference type="PROSITE-ProRule" id="PRU00169"/>
    </source>
</evidence>
<evidence type="ECO:0000256" key="1">
    <source>
        <dbReference type="ARBA" id="ARBA00022553"/>
    </source>
</evidence>
<dbReference type="Pfam" id="PF00072">
    <property type="entry name" value="Response_reg"/>
    <property type="match status" value="1"/>
</dbReference>
<keyword evidence="9" id="KW-0456">Lyase</keyword>
<proteinExistence type="predicted"/>
<dbReference type="GO" id="GO:0009190">
    <property type="term" value="P:cyclic nucleotide biosynthetic process"/>
    <property type="evidence" value="ECO:0007669"/>
    <property type="project" value="InterPro"/>
</dbReference>
<feature type="modified residue" description="4-aspartylphosphate" evidence="6">
    <location>
        <position position="64"/>
    </location>
</feature>
<reference evidence="10" key="1">
    <citation type="submission" date="2017-09" db="EMBL/GenBank/DDBJ databases">
        <title>Metaegenomics of thermophilic ammonia-oxidizing enrichment culture.</title>
        <authorList>
            <person name="Kato S."/>
            <person name="Suzuki K."/>
        </authorList>
    </citation>
    <scope>NUCLEOTIDE SEQUENCE [LARGE SCALE GENOMIC DNA]</scope>
</reference>
<keyword evidence="1 6" id="KW-0597">Phosphoprotein</keyword>
<keyword evidence="4" id="KW-0238">DNA-binding</keyword>
<dbReference type="GO" id="GO:0005829">
    <property type="term" value="C:cytosol"/>
    <property type="evidence" value="ECO:0007669"/>
    <property type="project" value="TreeGrafter"/>
</dbReference>
<dbReference type="PANTHER" id="PTHR48111:SF1">
    <property type="entry name" value="TWO-COMPONENT RESPONSE REGULATOR ORR33"/>
    <property type="match status" value="1"/>
</dbReference>
<dbReference type="GO" id="GO:0000156">
    <property type="term" value="F:phosphorelay response regulator activity"/>
    <property type="evidence" value="ECO:0007669"/>
    <property type="project" value="TreeGrafter"/>
</dbReference>
<keyword evidence="3" id="KW-0805">Transcription regulation</keyword>
<evidence type="ECO:0000259" key="8">
    <source>
        <dbReference type="PROSITE" id="PS50125"/>
    </source>
</evidence>
<comment type="caution">
    <text evidence="9">The sequence shown here is derived from an EMBL/GenBank/DDBJ whole genome shotgun (WGS) entry which is preliminary data.</text>
</comment>